<gene>
    <name evidence="2" type="ORF">CVT25_015372</name>
</gene>
<protein>
    <submittedName>
        <fullName evidence="2">Uncharacterized protein</fullName>
    </submittedName>
</protein>
<keyword evidence="3" id="KW-1185">Reference proteome</keyword>
<organism evidence="2 3">
    <name type="scientific">Psilocybe cyanescens</name>
    <dbReference type="NCBI Taxonomy" id="93625"/>
    <lineage>
        <taxon>Eukaryota</taxon>
        <taxon>Fungi</taxon>
        <taxon>Dikarya</taxon>
        <taxon>Basidiomycota</taxon>
        <taxon>Agaricomycotina</taxon>
        <taxon>Agaricomycetes</taxon>
        <taxon>Agaricomycetidae</taxon>
        <taxon>Agaricales</taxon>
        <taxon>Agaricineae</taxon>
        <taxon>Strophariaceae</taxon>
        <taxon>Psilocybe</taxon>
    </lineage>
</organism>
<dbReference type="EMBL" id="NHYD01003432">
    <property type="protein sequence ID" value="PPQ77885.1"/>
    <property type="molecule type" value="Genomic_DNA"/>
</dbReference>
<feature type="region of interest" description="Disordered" evidence="1">
    <location>
        <begin position="1251"/>
        <end position="1270"/>
    </location>
</feature>
<evidence type="ECO:0000256" key="1">
    <source>
        <dbReference type="SAM" id="MobiDB-lite"/>
    </source>
</evidence>
<feature type="region of interest" description="Disordered" evidence="1">
    <location>
        <begin position="1208"/>
        <end position="1241"/>
    </location>
</feature>
<dbReference type="InterPro" id="IPR027417">
    <property type="entry name" value="P-loop_NTPase"/>
</dbReference>
<comment type="caution">
    <text evidence="2">The sequence shown here is derived from an EMBL/GenBank/DDBJ whole genome shotgun (WGS) entry which is preliminary data.</text>
</comment>
<sequence length="1304" mass="148066">MQTTNFPPMERDAFQVYKRHMQPKGYGHPLWIPQSNMRLPVPYRQTGVCIGDVGIITREGAFDCLFNICLPRDHPINSHVPDNFEPLLIPLSHRPILEYRSFSWGAYLASDDIHANQAHLNGMHFVTSAPEGAILTMPRGAHFQRLANPCQFDNYIAANAESWYRFVNGRLLRGADNGDLRIVTGCHKSTVWGMATVFNSSQYTTQSHSLRFNALQPPHPYSANLLYFWEVSGSVLAKVGPEAGDNDDLLDHHHGHELRNQCLFVNSHSVSIRPEIWSKFTPKNSISDKEEANNSFESMQGLNAERDPGEGETTFTSGDYSTSVRGYDAVALQSDTPPLDIVPDHTKAINKILLQQDPDVRVAITDDNEWCMVLGKDDPAKVKSSDLYSRILRLNNIRRRNDGLVHFELKDRNPDLWRILHLGYFSTPNSSKSGPTSETLHPFLMEHPEDLFVFDGLLEASQVKIPDSVLSPLDHFTKSQLYQELDSSTLSDASRALGDAAWNGYLQFNRPRDLDEAIWLYEEAVSLTPSLVPLFGLCSALYRRFFVNRNLRDLVHLARYIRRQEMLNLDEIIDQLASQTASQTDHSPKPNGQVSFLKLKPRNSEQPTEWNNILAMDENTVGGSGVRIYSINLFTRILKRFKSLSSSSDEEFPSPEPSAERASHMKSKFQELLELTVDWVIQKDSHFYVLWFYGPSATTMVESLVEQLPGSGIESYVISTFNFSDKAAWNNEVYELFPAIAVELAFRVPGLLEHYMSVPRERDQQLMDSSLGIQFWGLIVDPLRKLLPCQNSNHIPTTIMINNIDNCGYKTARIIINLITEALVMFSLPLRFIITSNKNPRIQDVFDGPLLSKVSRQFFVGTQASNAYPNAVYDPSEILRRASIPIPPDALKTLVERSRGSSVYAETLLRFIGTVGEDPIARLSYVLEPAPTLRPGQALTAAFADLDSLFTKILSTHHDRNALVHALGILLVLHDCAQPQTIAQNIFGLLPRSEFFSSVLNVLQSLMHLPKVDNENHAHPWLAVMTKVPNKDQRALKSPYLVLPFLSLSTAITTAYTIPLAFRDRVHDSFYDFLVNPERSGPFHIDINYFHGQVAMRGFAFITHQLWRDWRPPKVSDNISRSLDLRNVPTFSPETWDYLKFHLPDHYAQCSDTIREQIMEQLQDALKAALYSEKDSTHADSPFYADDFIRKVAILIELMVNDWDSSGEWSHYASKDKPRRASSEKDKDSSSESHSHLYPKDRHEDFHRLMNSFNDDESSPRRSSPRLRKLSGKMFMPDFHSAKDRHGGKPPSWFPAKSTVNQII</sequence>
<feature type="compositionally biased region" description="Basic and acidic residues" evidence="1">
    <location>
        <begin position="1213"/>
        <end position="1241"/>
    </location>
</feature>
<dbReference type="SUPFAM" id="SSF52540">
    <property type="entry name" value="P-loop containing nucleoside triphosphate hydrolases"/>
    <property type="match status" value="1"/>
</dbReference>
<dbReference type="OrthoDB" id="2662290at2759"/>
<feature type="region of interest" description="Disordered" evidence="1">
    <location>
        <begin position="1280"/>
        <end position="1304"/>
    </location>
</feature>
<accession>A0A409WHC0</accession>
<dbReference type="Proteomes" id="UP000283269">
    <property type="component" value="Unassembled WGS sequence"/>
</dbReference>
<evidence type="ECO:0000313" key="3">
    <source>
        <dbReference type="Proteomes" id="UP000283269"/>
    </source>
</evidence>
<dbReference type="InParanoid" id="A0A409WHC0"/>
<name>A0A409WHC0_PSICY</name>
<evidence type="ECO:0000313" key="2">
    <source>
        <dbReference type="EMBL" id="PPQ77885.1"/>
    </source>
</evidence>
<proteinExistence type="predicted"/>
<reference evidence="2 3" key="1">
    <citation type="journal article" date="2018" name="Evol. Lett.">
        <title>Horizontal gene cluster transfer increased hallucinogenic mushroom diversity.</title>
        <authorList>
            <person name="Reynolds H.T."/>
            <person name="Vijayakumar V."/>
            <person name="Gluck-Thaler E."/>
            <person name="Korotkin H.B."/>
            <person name="Matheny P.B."/>
            <person name="Slot J.C."/>
        </authorList>
    </citation>
    <scope>NUCLEOTIDE SEQUENCE [LARGE SCALE GENOMIC DNA]</scope>
    <source>
        <strain evidence="2 3">2631</strain>
    </source>
</reference>